<dbReference type="EMBL" id="GEDG01042532">
    <property type="protein sequence ID" value="JAP06184.1"/>
    <property type="molecule type" value="Transcribed_RNA"/>
</dbReference>
<evidence type="ECO:0000313" key="1">
    <source>
        <dbReference type="EMBL" id="JAP06184.1"/>
    </source>
</evidence>
<name>A0A0V0GDZ9_SOLCH</name>
<reference evidence="1" key="1">
    <citation type="submission" date="2015-12" db="EMBL/GenBank/DDBJ databases">
        <title>Gene expression during late stages of embryo sac development: a critical building block for successful pollen-pistil interactions.</title>
        <authorList>
            <person name="Liu Y."/>
            <person name="Joly V."/>
            <person name="Sabar M."/>
            <person name="Matton D.P."/>
        </authorList>
    </citation>
    <scope>NUCLEOTIDE SEQUENCE</scope>
</reference>
<proteinExistence type="predicted"/>
<protein>
    <submittedName>
        <fullName evidence="1">Putative ovule protein</fullName>
    </submittedName>
</protein>
<sequence length="68" mass="8461">RKRIRNQWSELLRSSIIFFRIRQKILLSFFNNQNFVEMKHNKEVLKRIEIHFSDCYNSCKARRALNKF</sequence>
<feature type="non-terminal residue" evidence="1">
    <location>
        <position position="1"/>
    </location>
</feature>
<accession>A0A0V0GDZ9</accession>
<organism evidence="1">
    <name type="scientific">Solanum chacoense</name>
    <name type="common">Chaco potato</name>
    <dbReference type="NCBI Taxonomy" id="4108"/>
    <lineage>
        <taxon>Eukaryota</taxon>
        <taxon>Viridiplantae</taxon>
        <taxon>Streptophyta</taxon>
        <taxon>Embryophyta</taxon>
        <taxon>Tracheophyta</taxon>
        <taxon>Spermatophyta</taxon>
        <taxon>Magnoliopsida</taxon>
        <taxon>eudicotyledons</taxon>
        <taxon>Gunneridae</taxon>
        <taxon>Pentapetalae</taxon>
        <taxon>asterids</taxon>
        <taxon>lamiids</taxon>
        <taxon>Solanales</taxon>
        <taxon>Solanaceae</taxon>
        <taxon>Solanoideae</taxon>
        <taxon>Solaneae</taxon>
        <taxon>Solanum</taxon>
    </lineage>
</organism>
<dbReference type="AlphaFoldDB" id="A0A0V0GDZ9"/>